<name>A0A6C0HM03_9ZZZZ</name>
<proteinExistence type="predicted"/>
<dbReference type="AlphaFoldDB" id="A0A6C0HM03"/>
<organism evidence="1">
    <name type="scientific">viral metagenome</name>
    <dbReference type="NCBI Taxonomy" id="1070528"/>
    <lineage>
        <taxon>unclassified sequences</taxon>
        <taxon>metagenomes</taxon>
        <taxon>organismal metagenomes</taxon>
    </lineage>
</organism>
<dbReference type="EMBL" id="MN739982">
    <property type="protein sequence ID" value="QHT81400.1"/>
    <property type="molecule type" value="Genomic_DNA"/>
</dbReference>
<accession>A0A6C0HM03</accession>
<sequence>MDNTNNTNISDVDNEKINISHNTDINTDLDETNITTTLDNITLSTDKLLVDVTSVKRAKFAKTCEYCQKIFKAKKTYETHIYTQACKSLNEITYCKICDLTCETHQQYKKHLTSLRHNNKIQTIYGIVETIDVTVTPPINTADPYLTSDDVDTITKKSLGNNFTINYKDGRDSHIVKLVKQTVSNTRDTGNTPATLSSIDQNTSIQNNLLQTTDKPQALQALQKSQALEPLSASASHSIQHHVDPIEATPRQAKIITYLEGYKNIANCGDKLIEILKEKLQIEDYKHLQTLLQQSPHLSSEMKEAYVGAINKFSMAMVKLKNKGVSTFKDKDITMIVMNLNA</sequence>
<reference evidence="1" key="1">
    <citation type="journal article" date="2020" name="Nature">
        <title>Giant virus diversity and host interactions through global metagenomics.</title>
        <authorList>
            <person name="Schulz F."/>
            <person name="Roux S."/>
            <person name="Paez-Espino D."/>
            <person name="Jungbluth S."/>
            <person name="Walsh D.A."/>
            <person name="Denef V.J."/>
            <person name="McMahon K.D."/>
            <person name="Konstantinidis K.T."/>
            <person name="Eloe-Fadrosh E.A."/>
            <person name="Kyrpides N.C."/>
            <person name="Woyke T."/>
        </authorList>
    </citation>
    <scope>NUCLEOTIDE SEQUENCE</scope>
    <source>
        <strain evidence="1">GVMAG-M-3300023184-13</strain>
    </source>
</reference>
<dbReference type="InterPro" id="IPR036236">
    <property type="entry name" value="Znf_C2H2_sf"/>
</dbReference>
<dbReference type="SUPFAM" id="SSF57667">
    <property type="entry name" value="beta-beta-alpha zinc fingers"/>
    <property type="match status" value="1"/>
</dbReference>
<evidence type="ECO:0000313" key="1">
    <source>
        <dbReference type="EMBL" id="QHT81400.1"/>
    </source>
</evidence>
<protein>
    <submittedName>
        <fullName evidence="1">Uncharacterized protein</fullName>
    </submittedName>
</protein>